<evidence type="ECO:0000259" key="2">
    <source>
        <dbReference type="Pfam" id="PF00857"/>
    </source>
</evidence>
<dbReference type="AlphaFoldDB" id="A0A3E0H1R0"/>
<dbReference type="Gene3D" id="3.40.50.850">
    <property type="entry name" value="Isochorismatase-like"/>
    <property type="match status" value="1"/>
</dbReference>
<name>A0A3E0H1R0_9PSEU</name>
<feature type="domain" description="Isochorismatase-like" evidence="2">
    <location>
        <begin position="9"/>
        <end position="146"/>
    </location>
</feature>
<evidence type="ECO:0000313" key="4">
    <source>
        <dbReference type="Proteomes" id="UP000256269"/>
    </source>
</evidence>
<gene>
    <name evidence="3" type="ORF">BCF44_11546</name>
</gene>
<keyword evidence="4" id="KW-1185">Reference proteome</keyword>
<dbReference type="Proteomes" id="UP000256269">
    <property type="component" value="Unassembled WGS sequence"/>
</dbReference>
<dbReference type="SUPFAM" id="SSF52499">
    <property type="entry name" value="Isochorismatase-like hydrolases"/>
    <property type="match status" value="1"/>
</dbReference>
<evidence type="ECO:0000313" key="3">
    <source>
        <dbReference type="EMBL" id="REH37042.1"/>
    </source>
</evidence>
<keyword evidence="1" id="KW-0378">Hydrolase</keyword>
<dbReference type="RefSeq" id="WP_246016027.1">
    <property type="nucleotide sequence ID" value="NZ_CP144375.1"/>
</dbReference>
<dbReference type="Pfam" id="PF00857">
    <property type="entry name" value="Isochorismatase"/>
    <property type="match status" value="1"/>
</dbReference>
<dbReference type="InterPro" id="IPR050272">
    <property type="entry name" value="Isochorismatase-like_hydrls"/>
</dbReference>
<dbReference type="InterPro" id="IPR000868">
    <property type="entry name" value="Isochorismatase-like_dom"/>
</dbReference>
<evidence type="ECO:0000256" key="1">
    <source>
        <dbReference type="ARBA" id="ARBA00022801"/>
    </source>
</evidence>
<accession>A0A3E0H1R0</accession>
<dbReference type="PANTHER" id="PTHR43540:SF1">
    <property type="entry name" value="ISOCHORISMATASE HYDROLASE"/>
    <property type="match status" value="1"/>
</dbReference>
<protein>
    <submittedName>
        <fullName evidence="3">Nicotinamidase-related amidase</fullName>
    </submittedName>
</protein>
<organism evidence="3 4">
    <name type="scientific">Kutzneria buriramensis</name>
    <dbReference type="NCBI Taxonomy" id="1045776"/>
    <lineage>
        <taxon>Bacteria</taxon>
        <taxon>Bacillati</taxon>
        <taxon>Actinomycetota</taxon>
        <taxon>Actinomycetes</taxon>
        <taxon>Pseudonocardiales</taxon>
        <taxon>Pseudonocardiaceae</taxon>
        <taxon>Kutzneria</taxon>
    </lineage>
</organism>
<comment type="caution">
    <text evidence="3">The sequence shown here is derived from an EMBL/GenBank/DDBJ whole genome shotgun (WGS) entry which is preliminary data.</text>
</comment>
<dbReference type="EMBL" id="QUNO01000015">
    <property type="protein sequence ID" value="REH37042.1"/>
    <property type="molecule type" value="Genomic_DNA"/>
</dbReference>
<proteinExistence type="predicted"/>
<dbReference type="GO" id="GO:0016787">
    <property type="term" value="F:hydrolase activity"/>
    <property type="evidence" value="ECO:0007669"/>
    <property type="project" value="UniProtKB-KW"/>
</dbReference>
<reference evidence="3 4" key="1">
    <citation type="submission" date="2018-08" db="EMBL/GenBank/DDBJ databases">
        <title>Genomic Encyclopedia of Archaeal and Bacterial Type Strains, Phase II (KMG-II): from individual species to whole genera.</title>
        <authorList>
            <person name="Goeker M."/>
        </authorList>
    </citation>
    <scope>NUCLEOTIDE SEQUENCE [LARGE SCALE GENOMIC DNA]</scope>
    <source>
        <strain evidence="3 4">DSM 45791</strain>
    </source>
</reference>
<dbReference type="InterPro" id="IPR036380">
    <property type="entry name" value="Isochorismatase-like_sf"/>
</dbReference>
<sequence>MSEYRGVQALILVDMQSAFVSGPGAVPAAGELVVTVDGLVRIARECDALVVHVQNDGPAGAVDEPGSPGWELSLPVKHRDNEVVVRKNTDDGFHKTELAGLLAGRGVRRLAICGVMSEMCVSATARSALALGYHVVLPHDAHATHDIPAVEGLADQVPHAMVSRVAEWALGDEIDVVAHAADIRFVP</sequence>
<dbReference type="PANTHER" id="PTHR43540">
    <property type="entry name" value="PEROXYUREIDOACRYLATE/UREIDOACRYLATE AMIDOHYDROLASE-RELATED"/>
    <property type="match status" value="1"/>
</dbReference>